<dbReference type="InterPro" id="IPR031737">
    <property type="entry name" value="CNDH2_C"/>
</dbReference>
<dbReference type="InterPro" id="IPR031739">
    <property type="entry name" value="Ncaph2"/>
</dbReference>
<evidence type="ECO:0000313" key="3">
    <source>
        <dbReference type="EMBL" id="BES90894.1"/>
    </source>
</evidence>
<dbReference type="PANTHER" id="PTHR14324">
    <property type="entry name" value="CONDENSIN-2 COMPLEX SUBUNIT H2"/>
    <property type="match status" value="1"/>
</dbReference>
<evidence type="ECO:0000313" key="4">
    <source>
        <dbReference type="Proteomes" id="UP001307889"/>
    </source>
</evidence>
<evidence type="ECO:0000256" key="1">
    <source>
        <dbReference type="SAM" id="MobiDB-lite"/>
    </source>
</evidence>
<dbReference type="EMBL" id="AP028910">
    <property type="protein sequence ID" value="BES90894.1"/>
    <property type="molecule type" value="Genomic_DNA"/>
</dbReference>
<reference evidence="3 4" key="1">
    <citation type="submission" date="2023-09" db="EMBL/GenBank/DDBJ databases">
        <title>Nesidiocoris tenuis whole genome shotgun sequence.</title>
        <authorList>
            <person name="Shibata T."/>
            <person name="Shimoda M."/>
            <person name="Kobayashi T."/>
            <person name="Uehara T."/>
        </authorList>
    </citation>
    <scope>NUCLEOTIDE SEQUENCE [LARGE SCALE GENOMIC DNA]</scope>
    <source>
        <strain evidence="3 4">Japan</strain>
    </source>
</reference>
<protein>
    <recommendedName>
        <fullName evidence="2">Condensin-2 complex subunit H2 C-terminal domain-containing protein</fullName>
    </recommendedName>
</protein>
<keyword evidence="4" id="KW-1185">Reference proteome</keyword>
<sequence length="600" mass="67604">MMENRSKDSSSQENALRDDEILWLLREGALKEWSVTLSAYLQHFHNYTVSRKDVNFTEVAMLLQNTTSCYSKRVDNVHKYLVEFVDSFFSSKTGNQDDHGGTSRGSKAKSSKSLIKDDLELLPFVVSDNSVRMDSKQHMTTLGPIKKVVFPPPQITSRKPGLTRTLFDVNQKEIGTKDDFGLFGKMSSSGYIGDFDFSMLSEESNSESFDDNSNDVVVQNDDDMDNGTMSTAAASLLRDMAVEGNDYIPGDNSAPQDLMPSDSFVEGPPSPLQDTISHCEIEKYVEKCSAPKTTRKQKDLWEPVPVSELKIPASRPLKVRNTLNAPDSIVNSKEYKEREKVCGKRRKQRTNLKGSLSHECLGFPSFVQWAASRTYKTLNAEKFAVMQERKNKKKLVHKRSTNGEKSSVREAVLPDDQDDEDMDNFDDGNALFDDDDNPGSSEENDVQLAEDRDSVDLMVPTTYEEEAIAVIKKFQESRQAHAADSVEITKRVDQWHQKIRPILEEAETRSAYDSHEYGTRILKSLAVKKGVGFVPFGDVIGHQPCRGEVCRYFLSTLMLANTNNVEIMTDGEEAEADCMKIQLLSSTRHHEQMDEALKDL</sequence>
<feature type="compositionally biased region" description="Acidic residues" evidence="1">
    <location>
        <begin position="413"/>
        <end position="445"/>
    </location>
</feature>
<gene>
    <name evidence="3" type="ORF">NTJ_03703</name>
</gene>
<dbReference type="PANTHER" id="PTHR14324:SF3">
    <property type="entry name" value="CONDENSIN-2 COMPLEX SUBUNIT H2"/>
    <property type="match status" value="1"/>
</dbReference>
<organism evidence="3 4">
    <name type="scientific">Nesidiocoris tenuis</name>
    <dbReference type="NCBI Taxonomy" id="355587"/>
    <lineage>
        <taxon>Eukaryota</taxon>
        <taxon>Metazoa</taxon>
        <taxon>Ecdysozoa</taxon>
        <taxon>Arthropoda</taxon>
        <taxon>Hexapoda</taxon>
        <taxon>Insecta</taxon>
        <taxon>Pterygota</taxon>
        <taxon>Neoptera</taxon>
        <taxon>Paraneoptera</taxon>
        <taxon>Hemiptera</taxon>
        <taxon>Heteroptera</taxon>
        <taxon>Panheteroptera</taxon>
        <taxon>Cimicomorpha</taxon>
        <taxon>Miridae</taxon>
        <taxon>Dicyphina</taxon>
        <taxon>Nesidiocoris</taxon>
    </lineage>
</organism>
<feature type="domain" description="Condensin-2 complex subunit H2 C-terminal" evidence="2">
    <location>
        <begin position="463"/>
        <end position="593"/>
    </location>
</feature>
<name>A0ABN7AF81_9HEMI</name>
<feature type="region of interest" description="Disordered" evidence="1">
    <location>
        <begin position="390"/>
        <end position="451"/>
    </location>
</feature>
<accession>A0ABN7AF81</accession>
<feature type="compositionally biased region" description="Basic residues" evidence="1">
    <location>
        <begin position="390"/>
        <end position="400"/>
    </location>
</feature>
<dbReference type="Pfam" id="PF16858">
    <property type="entry name" value="CNDH2_C"/>
    <property type="match status" value="1"/>
</dbReference>
<proteinExistence type="predicted"/>
<dbReference type="Proteomes" id="UP001307889">
    <property type="component" value="Chromosome 2"/>
</dbReference>
<evidence type="ECO:0000259" key="2">
    <source>
        <dbReference type="Pfam" id="PF16858"/>
    </source>
</evidence>